<organism evidence="2 3">
    <name type="scientific">Luedemannella flava</name>
    <dbReference type="NCBI Taxonomy" id="349316"/>
    <lineage>
        <taxon>Bacteria</taxon>
        <taxon>Bacillati</taxon>
        <taxon>Actinomycetota</taxon>
        <taxon>Actinomycetes</taxon>
        <taxon>Micromonosporales</taxon>
        <taxon>Micromonosporaceae</taxon>
        <taxon>Luedemannella</taxon>
    </lineage>
</organism>
<evidence type="ECO:0000313" key="2">
    <source>
        <dbReference type="EMBL" id="GAA1797227.1"/>
    </source>
</evidence>
<sequence length="226" mass="23601">MPATFPSHPAVVLPLKVWRPGWFDGVALVLGAAAPDIAYAFDGSGLPVWPLSHQVHGLVLWCLPVVFVGCWLTRWAAPLVAAHLPAWLRDYGALGVARPRWWVTASSGVLAAASHLVWDALADKTWVELPSTVIGGLVTMALLVHVGRSGLLREWHGPPPSTAPRPALFWSVAGATAAVGVAVAPALPGAFLPHTTGVRLLCALALGLIAGAVAATTVCPTPSTRR</sequence>
<name>A0ABP4Y2L1_9ACTN</name>
<dbReference type="InterPro" id="IPR025238">
    <property type="entry name" value="DUF4184"/>
</dbReference>
<keyword evidence="1" id="KW-0812">Transmembrane</keyword>
<evidence type="ECO:0000256" key="1">
    <source>
        <dbReference type="SAM" id="Phobius"/>
    </source>
</evidence>
<feature type="transmembrane region" description="Helical" evidence="1">
    <location>
        <begin position="198"/>
        <end position="219"/>
    </location>
</feature>
<dbReference type="Pfam" id="PF13803">
    <property type="entry name" value="DUF4184"/>
    <property type="match status" value="1"/>
</dbReference>
<proteinExistence type="predicted"/>
<feature type="transmembrane region" description="Helical" evidence="1">
    <location>
        <begin position="167"/>
        <end position="192"/>
    </location>
</feature>
<gene>
    <name evidence="2" type="ORF">GCM10009682_18600</name>
</gene>
<evidence type="ECO:0000313" key="3">
    <source>
        <dbReference type="Proteomes" id="UP001500218"/>
    </source>
</evidence>
<feature type="transmembrane region" description="Helical" evidence="1">
    <location>
        <begin position="127"/>
        <end position="146"/>
    </location>
</feature>
<comment type="caution">
    <text evidence="2">The sequence shown here is derived from an EMBL/GenBank/DDBJ whole genome shotgun (WGS) entry which is preliminary data.</text>
</comment>
<protein>
    <submittedName>
        <fullName evidence="2">DUF4184 family protein</fullName>
    </submittedName>
</protein>
<keyword evidence="1" id="KW-0472">Membrane</keyword>
<feature type="transmembrane region" description="Helical" evidence="1">
    <location>
        <begin position="101"/>
        <end position="121"/>
    </location>
</feature>
<dbReference type="EMBL" id="BAAALT010000046">
    <property type="protein sequence ID" value="GAA1797227.1"/>
    <property type="molecule type" value="Genomic_DNA"/>
</dbReference>
<keyword evidence="3" id="KW-1185">Reference proteome</keyword>
<dbReference type="Proteomes" id="UP001500218">
    <property type="component" value="Unassembled WGS sequence"/>
</dbReference>
<accession>A0ABP4Y2L1</accession>
<reference evidence="3" key="1">
    <citation type="journal article" date="2019" name="Int. J. Syst. Evol. Microbiol.">
        <title>The Global Catalogue of Microorganisms (GCM) 10K type strain sequencing project: providing services to taxonomists for standard genome sequencing and annotation.</title>
        <authorList>
            <consortium name="The Broad Institute Genomics Platform"/>
            <consortium name="The Broad Institute Genome Sequencing Center for Infectious Disease"/>
            <person name="Wu L."/>
            <person name="Ma J."/>
        </authorList>
    </citation>
    <scope>NUCLEOTIDE SEQUENCE [LARGE SCALE GENOMIC DNA]</scope>
    <source>
        <strain evidence="3">JCM 13250</strain>
    </source>
</reference>
<keyword evidence="1" id="KW-1133">Transmembrane helix</keyword>
<dbReference type="RefSeq" id="WP_344128415.1">
    <property type="nucleotide sequence ID" value="NZ_BAAALT010000046.1"/>
</dbReference>
<feature type="transmembrane region" description="Helical" evidence="1">
    <location>
        <begin position="58"/>
        <end position="80"/>
    </location>
</feature>